<name>A0ABU0P7B9_9MICO</name>
<dbReference type="CDD" id="cd01536">
    <property type="entry name" value="PBP1_ABC_sugar_binding-like"/>
    <property type="match status" value="1"/>
</dbReference>
<comment type="subcellular location">
    <subcellularLocation>
        <location evidence="1">Cell envelope</location>
    </subcellularLocation>
</comment>
<dbReference type="RefSeq" id="WP_307359809.1">
    <property type="nucleotide sequence ID" value="NZ_JAUSXK010000001.1"/>
</dbReference>
<dbReference type="Proteomes" id="UP001239085">
    <property type="component" value="Unassembled WGS sequence"/>
</dbReference>
<keyword evidence="6" id="KW-0813">Transport</keyword>
<comment type="similarity">
    <text evidence="2">Belongs to the bacterial solute-binding protein 2 family.</text>
</comment>
<feature type="signal peptide" evidence="4">
    <location>
        <begin position="1"/>
        <end position="32"/>
    </location>
</feature>
<feature type="chain" id="PRO_5047021662" evidence="4">
    <location>
        <begin position="33"/>
        <end position="342"/>
    </location>
</feature>
<proteinExistence type="inferred from homology"/>
<dbReference type="PANTHER" id="PTHR46847:SF1">
    <property type="entry name" value="D-ALLOSE-BINDING PERIPLASMIC PROTEIN-RELATED"/>
    <property type="match status" value="1"/>
</dbReference>
<evidence type="ECO:0000256" key="4">
    <source>
        <dbReference type="SAM" id="SignalP"/>
    </source>
</evidence>
<keyword evidence="6" id="KW-0762">Sugar transport</keyword>
<protein>
    <submittedName>
        <fullName evidence="6">ABC-type sugar transport system substrate-binding protein</fullName>
    </submittedName>
</protein>
<accession>A0ABU0P7B9</accession>
<evidence type="ECO:0000256" key="1">
    <source>
        <dbReference type="ARBA" id="ARBA00004196"/>
    </source>
</evidence>
<evidence type="ECO:0000259" key="5">
    <source>
        <dbReference type="Pfam" id="PF13407"/>
    </source>
</evidence>
<dbReference type="Pfam" id="PF13407">
    <property type="entry name" value="Peripla_BP_4"/>
    <property type="match status" value="1"/>
</dbReference>
<keyword evidence="3 4" id="KW-0732">Signal</keyword>
<dbReference type="InterPro" id="IPR028082">
    <property type="entry name" value="Peripla_BP_I"/>
</dbReference>
<gene>
    <name evidence="6" type="ORF">QFZ46_001398</name>
</gene>
<evidence type="ECO:0000256" key="3">
    <source>
        <dbReference type="ARBA" id="ARBA00022729"/>
    </source>
</evidence>
<keyword evidence="7" id="KW-1185">Reference proteome</keyword>
<sequence>MRNAKTGRRLNAAALAIAAVVTLAGCSVTTGASNSGTNAEGKTDGLGDDGVFTVAAFTAGYATPGGKLTLDAFVEEGNAQENWDVTLYTSAFDYDKINSDVQTAIQQGADAILAGFPDPRQIAPLVQAAKEAGIPIFSIDGGVEPNDDFVVDITFSQEVTADLTVGALDEAMGGLEGKNVMVIGHDPHIGIQTRSNLALDKLKAAGAIIAGGDMKQALDPGTGRTEALNFVTDYLQANPDGLDGVWVGWDDAALGAARAITEAGRDDIFVTGVDALGETAIEIAKDGPMYASVAQDWIKVVDQMIGFMNEYRDSATLPDVNYVPLDGQLIDRSNVATYEPTL</sequence>
<evidence type="ECO:0000313" key="7">
    <source>
        <dbReference type="Proteomes" id="UP001239085"/>
    </source>
</evidence>
<dbReference type="PROSITE" id="PS51257">
    <property type="entry name" value="PROKAR_LIPOPROTEIN"/>
    <property type="match status" value="1"/>
</dbReference>
<evidence type="ECO:0000256" key="2">
    <source>
        <dbReference type="ARBA" id="ARBA00007639"/>
    </source>
</evidence>
<reference evidence="6 7" key="1">
    <citation type="submission" date="2023-07" db="EMBL/GenBank/DDBJ databases">
        <title>Comparative genomics of wheat-associated soil bacteria to identify genetic determinants of phenazine resistance.</title>
        <authorList>
            <person name="Mouncey N."/>
        </authorList>
    </citation>
    <scope>NUCLEOTIDE SEQUENCE [LARGE SCALE GENOMIC DNA]</scope>
    <source>
        <strain evidence="6 7">W2I7</strain>
    </source>
</reference>
<organism evidence="6 7">
    <name type="scientific">Microbacterium murale</name>
    <dbReference type="NCBI Taxonomy" id="1081040"/>
    <lineage>
        <taxon>Bacteria</taxon>
        <taxon>Bacillati</taxon>
        <taxon>Actinomycetota</taxon>
        <taxon>Actinomycetes</taxon>
        <taxon>Micrococcales</taxon>
        <taxon>Microbacteriaceae</taxon>
        <taxon>Microbacterium</taxon>
    </lineage>
</organism>
<dbReference type="Gene3D" id="3.40.50.2300">
    <property type="match status" value="2"/>
</dbReference>
<comment type="caution">
    <text evidence="6">The sequence shown here is derived from an EMBL/GenBank/DDBJ whole genome shotgun (WGS) entry which is preliminary data.</text>
</comment>
<feature type="domain" description="Periplasmic binding protein" evidence="5">
    <location>
        <begin position="73"/>
        <end position="308"/>
    </location>
</feature>
<dbReference type="PANTHER" id="PTHR46847">
    <property type="entry name" value="D-ALLOSE-BINDING PERIPLASMIC PROTEIN-RELATED"/>
    <property type="match status" value="1"/>
</dbReference>
<dbReference type="SUPFAM" id="SSF53822">
    <property type="entry name" value="Periplasmic binding protein-like I"/>
    <property type="match status" value="1"/>
</dbReference>
<evidence type="ECO:0000313" key="6">
    <source>
        <dbReference type="EMBL" id="MDQ0643238.1"/>
    </source>
</evidence>
<dbReference type="InterPro" id="IPR025997">
    <property type="entry name" value="SBP_2_dom"/>
</dbReference>
<dbReference type="EMBL" id="JAUSXK010000001">
    <property type="protein sequence ID" value="MDQ0643238.1"/>
    <property type="molecule type" value="Genomic_DNA"/>
</dbReference>